<protein>
    <submittedName>
        <fullName evidence="2">Uncharacterized protein</fullName>
    </submittedName>
</protein>
<dbReference type="Proteomes" id="UP001589797">
    <property type="component" value="Unassembled WGS sequence"/>
</dbReference>
<comment type="caution">
    <text evidence="2">The sequence shown here is derived from an EMBL/GenBank/DDBJ whole genome shotgun (WGS) entry which is preliminary data.</text>
</comment>
<evidence type="ECO:0000313" key="2">
    <source>
        <dbReference type="EMBL" id="MFC0263325.1"/>
    </source>
</evidence>
<reference evidence="2 3" key="1">
    <citation type="submission" date="2024-09" db="EMBL/GenBank/DDBJ databases">
        <authorList>
            <person name="Sun Q."/>
            <person name="Mori K."/>
        </authorList>
    </citation>
    <scope>NUCLEOTIDE SEQUENCE [LARGE SCALE GENOMIC DNA]</scope>
    <source>
        <strain evidence="2 3">CCM 7650</strain>
    </source>
</reference>
<feature type="signal peptide" evidence="1">
    <location>
        <begin position="1"/>
        <end position="21"/>
    </location>
</feature>
<sequence>MKKLYIMRFIFPLLASLVFMACSDDDEPKDENPVTSVPWAKVENLTGDVYNSQVINDKLTILGRNNLFFDVQLDAVSNPQSIVNFLTRLGRYRLPLSQDIFISRSETEVFLFPINAVNRDNATVLDLKTFDPNFSTFEDIPFWQGDVMGMDPAGTTVLVPYRTIVNGLATSNPNYLLLKIGLEEGKVVVREHKLIKEQLRDYYVETTSIRSMRNFFMVVIEGSTYKINHNGDLELIGNTALRGVERENQIYFFSENRDSGKVTVTNADINGGNRRAIGEFDLSLETLSAGYSVVDNQIIGYSGKNIFLITLAANSVKAELLNSQGMEGSISSMNKVGDKVLITLIRSGQGGAVTKPLANFIDKIK</sequence>
<proteinExistence type="predicted"/>
<keyword evidence="3" id="KW-1185">Reference proteome</keyword>
<evidence type="ECO:0000256" key="1">
    <source>
        <dbReference type="SAM" id="SignalP"/>
    </source>
</evidence>
<name>A0ABV6FVI5_9BACT</name>
<gene>
    <name evidence="2" type="ORF">ACFFIP_11600</name>
</gene>
<organism evidence="2 3">
    <name type="scientific">Fontibacter flavus</name>
    <dbReference type="NCBI Taxonomy" id="654838"/>
    <lineage>
        <taxon>Bacteria</taxon>
        <taxon>Pseudomonadati</taxon>
        <taxon>Bacteroidota</taxon>
        <taxon>Cytophagia</taxon>
        <taxon>Cytophagales</taxon>
        <taxon>Cyclobacteriaceae</taxon>
        <taxon>Fontibacter</taxon>
    </lineage>
</organism>
<evidence type="ECO:0000313" key="3">
    <source>
        <dbReference type="Proteomes" id="UP001589797"/>
    </source>
</evidence>
<dbReference type="RefSeq" id="WP_382387812.1">
    <property type="nucleotide sequence ID" value="NZ_JBHLWI010000032.1"/>
</dbReference>
<dbReference type="PROSITE" id="PS51257">
    <property type="entry name" value="PROKAR_LIPOPROTEIN"/>
    <property type="match status" value="1"/>
</dbReference>
<accession>A0ABV6FVI5</accession>
<feature type="chain" id="PRO_5045848194" evidence="1">
    <location>
        <begin position="22"/>
        <end position="365"/>
    </location>
</feature>
<dbReference type="EMBL" id="JBHLWI010000032">
    <property type="protein sequence ID" value="MFC0263325.1"/>
    <property type="molecule type" value="Genomic_DNA"/>
</dbReference>
<keyword evidence="1" id="KW-0732">Signal</keyword>